<organism evidence="3 4">
    <name type="scientific">Bacteriovorax antarcticus</name>
    <dbReference type="NCBI Taxonomy" id="3088717"/>
    <lineage>
        <taxon>Bacteria</taxon>
        <taxon>Pseudomonadati</taxon>
        <taxon>Bdellovibrionota</taxon>
        <taxon>Bacteriovoracia</taxon>
        <taxon>Bacteriovoracales</taxon>
        <taxon>Bacteriovoracaceae</taxon>
        <taxon>Bacteriovorax</taxon>
    </lineage>
</organism>
<dbReference type="Proteomes" id="UP001302274">
    <property type="component" value="Unassembled WGS sequence"/>
</dbReference>
<dbReference type="Pfam" id="PF13884">
    <property type="entry name" value="Peptidase_S74"/>
    <property type="match status" value="1"/>
</dbReference>
<name>A0ABU5VSP4_9BACT</name>
<feature type="signal peptide" evidence="1">
    <location>
        <begin position="1"/>
        <end position="20"/>
    </location>
</feature>
<feature type="chain" id="PRO_5046590791" evidence="1">
    <location>
        <begin position="21"/>
        <end position="706"/>
    </location>
</feature>
<evidence type="ECO:0000256" key="1">
    <source>
        <dbReference type="SAM" id="SignalP"/>
    </source>
</evidence>
<evidence type="ECO:0000313" key="4">
    <source>
        <dbReference type="Proteomes" id="UP001302274"/>
    </source>
</evidence>
<proteinExistence type="predicted"/>
<dbReference type="EMBL" id="JAYGJQ010000001">
    <property type="protein sequence ID" value="MEA9356026.1"/>
    <property type="molecule type" value="Genomic_DNA"/>
</dbReference>
<sequence length="706" mass="73017">MKKLMKFYKRLSFAQGAAFAVSLTSVVGIAANNIPGFFTFTTGQVISSSQVNSNFDKLAQLIEDNQSQTFIGTWNASSNLPDIDVAPPMSGGYYVVTTAGTHNSIAYSIGDWAIWNGTAWSRIQNISGVSSVFGRTGTILKAKGDYVLTDLGDVDLLTTPPNAGQVLQFNGSNWLPGTLPVITETDPTVMAFAKTALPTCSGSQALRTSGSTFVCAPIFSGSANTVVVTNGTGELLTSPVTASELNYLSGVTSGIQAQLNTKINSGSLVDWSTPGVPTIDPSRLNLGMTNRVVVTNISGAIEPSSITTNELNFIAGLNTNLQTQLNGKVNINVPSPTVSSDAVNKMYVDTALQYVKATNSTFTGIGFTSSSYAANVGTANSFIGTNAGNSNSTGQSNTFVGFESGRMSTTGSNNTGLGNGTLTASGVKSFNTAIGSNSMMSATTGQSNTAIGAASLGALTTGSNNTIIGKNAGVQVSTGSSNIMIGYSVGQTMSSGEENIIIGNSAGPTTGTSNIVIGNSGAISLAGNNNVIIGGNLASLNSLTNTIVLATAGATAIERMRIDTNGNMGLGTTAPADKLSIVGNVTATGTISATSFPVTSDRRLKKNIVTVQNALEKVLKLRGVEFDWIKTGVHEIGVIAQEVEKIVPDLVMTNSKGFKSVKYANMVSLLIESTKETDEKITALESENKMLKGYLCAKDPAAPFCH</sequence>
<protein>
    <submittedName>
        <fullName evidence="3">Tail fiber domain-containing protein</fullName>
    </submittedName>
</protein>
<feature type="domain" description="Peptidase S74" evidence="2">
    <location>
        <begin position="600"/>
        <end position="688"/>
    </location>
</feature>
<dbReference type="RefSeq" id="WP_323575683.1">
    <property type="nucleotide sequence ID" value="NZ_JAYGJQ010000001.1"/>
</dbReference>
<dbReference type="InterPro" id="IPR030392">
    <property type="entry name" value="S74_ICA"/>
</dbReference>
<evidence type="ECO:0000313" key="3">
    <source>
        <dbReference type="EMBL" id="MEA9356026.1"/>
    </source>
</evidence>
<evidence type="ECO:0000259" key="2">
    <source>
        <dbReference type="PROSITE" id="PS51688"/>
    </source>
</evidence>
<keyword evidence="4" id="KW-1185">Reference proteome</keyword>
<keyword evidence="1" id="KW-0732">Signal</keyword>
<comment type="caution">
    <text evidence="3">The sequence shown here is derived from an EMBL/GenBank/DDBJ whole genome shotgun (WGS) entry which is preliminary data.</text>
</comment>
<gene>
    <name evidence="3" type="ORF">SHI21_07435</name>
</gene>
<dbReference type="PROSITE" id="PS51688">
    <property type="entry name" value="ICA"/>
    <property type="match status" value="1"/>
</dbReference>
<reference evidence="3 4" key="1">
    <citation type="submission" date="2023-11" db="EMBL/GenBank/DDBJ databases">
        <title>A Novel Polar Bacteriovorax (B. antarcticus) Isolated from the Biocrust in Antarctica.</title>
        <authorList>
            <person name="Mun W."/>
            <person name="Choi S.Y."/>
            <person name="Mitchell R.J."/>
        </authorList>
    </citation>
    <scope>NUCLEOTIDE SEQUENCE [LARGE SCALE GENOMIC DNA]</scope>
    <source>
        <strain evidence="3 4">PP10</strain>
    </source>
</reference>
<accession>A0ABU5VSP4</accession>